<keyword evidence="1" id="KW-0812">Transmembrane</keyword>
<feature type="transmembrane region" description="Helical" evidence="1">
    <location>
        <begin position="159"/>
        <end position="181"/>
    </location>
</feature>
<evidence type="ECO:0000313" key="3">
    <source>
        <dbReference type="EMBL" id="CAH0995719.1"/>
    </source>
</evidence>
<accession>A0ABM9AP90</accession>
<keyword evidence="1" id="KW-0472">Membrane</keyword>
<protein>
    <recommendedName>
        <fullName evidence="2">Signal transduction histidine kinase internal region domain-containing protein</fullName>
    </recommendedName>
</protein>
<dbReference type="InterPro" id="IPR010559">
    <property type="entry name" value="Sig_transdc_His_kin_internal"/>
</dbReference>
<evidence type="ECO:0000256" key="1">
    <source>
        <dbReference type="SAM" id="Phobius"/>
    </source>
</evidence>
<comment type="caution">
    <text evidence="3">The sequence shown here is derived from an EMBL/GenBank/DDBJ whole genome shotgun (WGS) entry which is preliminary data.</text>
</comment>
<proteinExistence type="predicted"/>
<dbReference type="PANTHER" id="PTHR34220:SF7">
    <property type="entry name" value="SENSOR HISTIDINE KINASE YPDA"/>
    <property type="match status" value="1"/>
</dbReference>
<feature type="domain" description="Signal transduction histidine kinase internal region" evidence="2">
    <location>
        <begin position="202"/>
        <end position="278"/>
    </location>
</feature>
<evidence type="ECO:0000313" key="4">
    <source>
        <dbReference type="Proteomes" id="UP000837932"/>
    </source>
</evidence>
<name>A0ABM9AP90_9BACT</name>
<keyword evidence="4" id="KW-1185">Reference proteome</keyword>
<keyword evidence="1" id="KW-1133">Transmembrane helix</keyword>
<sequence>MSFVIFNQSLFMKILERYSILLHIIGWIVFITVPLLSLPVSNVFSRPNFTVFVLPQIIVTLFLIIIFYLNLNFFTPNLLIKQNTTSFFLYLFAGFIILSLINMAIFEFYLKDALFKIGVVNSPQPPPPSPDDFRPSPNFGKNIPPPFGRNIPPPTFFSFRFFAIGISYILVIFASSILALINERIRSYDEKQQIILEKTAVELAVLKLQVSPHFLFNTLNNIRWLARQKSEKTEDAVVKLSQLLRYMLYQTSTDKVSLAQEIEHLNNYISLQKMRLTEKDLIEFICYGNTKSIYIEPLLFIPFVENAFKYGLHNQEKSLIKIGIAVSEGILHFYAENKVFGANISVENSDSGIGIQNVERRLALHYPEKHELLIQNIDSIFKVDLKIKLS</sequence>
<dbReference type="InterPro" id="IPR050640">
    <property type="entry name" value="Bact_2-comp_sensor_kinase"/>
</dbReference>
<reference evidence="3" key="1">
    <citation type="submission" date="2021-12" db="EMBL/GenBank/DDBJ databases">
        <authorList>
            <person name="Rodrigo-Torres L."/>
            <person name="Arahal R. D."/>
            <person name="Lucena T."/>
        </authorList>
    </citation>
    <scope>NUCLEOTIDE SEQUENCE</scope>
    <source>
        <strain evidence="3">CECT 8858</strain>
    </source>
</reference>
<gene>
    <name evidence="3" type="ORF">EMA8858_01844</name>
</gene>
<feature type="transmembrane region" description="Helical" evidence="1">
    <location>
        <begin position="52"/>
        <end position="75"/>
    </location>
</feature>
<feature type="transmembrane region" description="Helical" evidence="1">
    <location>
        <begin position="20"/>
        <end position="40"/>
    </location>
</feature>
<dbReference type="Proteomes" id="UP000837932">
    <property type="component" value="Unassembled WGS sequence"/>
</dbReference>
<dbReference type="Pfam" id="PF06580">
    <property type="entry name" value="His_kinase"/>
    <property type="match status" value="1"/>
</dbReference>
<evidence type="ECO:0000259" key="2">
    <source>
        <dbReference type="Pfam" id="PF06580"/>
    </source>
</evidence>
<dbReference type="PANTHER" id="PTHR34220">
    <property type="entry name" value="SENSOR HISTIDINE KINASE YPDA"/>
    <property type="match status" value="1"/>
</dbReference>
<dbReference type="EMBL" id="CAKLPY010000001">
    <property type="protein sequence ID" value="CAH0995719.1"/>
    <property type="molecule type" value="Genomic_DNA"/>
</dbReference>
<organism evidence="3 4">
    <name type="scientific">Emticicia aquatica</name>
    <dbReference type="NCBI Taxonomy" id="1681835"/>
    <lineage>
        <taxon>Bacteria</taxon>
        <taxon>Pseudomonadati</taxon>
        <taxon>Bacteroidota</taxon>
        <taxon>Cytophagia</taxon>
        <taxon>Cytophagales</taxon>
        <taxon>Leadbetterellaceae</taxon>
        <taxon>Emticicia</taxon>
    </lineage>
</organism>
<feature type="transmembrane region" description="Helical" evidence="1">
    <location>
        <begin position="87"/>
        <end position="106"/>
    </location>
</feature>